<protein>
    <submittedName>
        <fullName evidence="1">Uncharacterized protein</fullName>
    </submittedName>
</protein>
<organism evidence="1 2">
    <name type="scientific">Pseudomonas putida</name>
    <name type="common">Arthrobacter siderocapsulatus</name>
    <dbReference type="NCBI Taxonomy" id="303"/>
    <lineage>
        <taxon>Bacteria</taxon>
        <taxon>Pseudomonadati</taxon>
        <taxon>Pseudomonadota</taxon>
        <taxon>Gammaproteobacteria</taxon>
        <taxon>Pseudomonadales</taxon>
        <taxon>Pseudomonadaceae</taxon>
        <taxon>Pseudomonas</taxon>
    </lineage>
</organism>
<sequence length="70" mass="7990">MIAEQEVVKCEVTHRLPGPYCGKATVPACAKYFAPKRPRRHYSRCKRYVYNAAHQGLSSDHAVRLLEDDT</sequence>
<accession>A0AA37VX25</accession>
<proteinExistence type="predicted"/>
<dbReference type="Proteomes" id="UP001161257">
    <property type="component" value="Unassembled WGS sequence"/>
</dbReference>
<evidence type="ECO:0000313" key="1">
    <source>
        <dbReference type="EMBL" id="GLO37849.1"/>
    </source>
</evidence>
<evidence type="ECO:0000313" key="2">
    <source>
        <dbReference type="Proteomes" id="UP001161257"/>
    </source>
</evidence>
<reference evidence="1" key="1">
    <citation type="submission" date="2023-01" db="EMBL/GenBank/DDBJ databases">
        <title>Whole-genome sequence of Pseudomonas putida NBRC 14671.</title>
        <authorList>
            <person name="Morohoshi T."/>
            <person name="Someya N."/>
        </authorList>
    </citation>
    <scope>NUCLEOTIDE SEQUENCE</scope>
    <source>
        <strain evidence="1">NBRC 14671</strain>
    </source>
</reference>
<gene>
    <name evidence="1" type="ORF">PPUN14671_46860</name>
</gene>
<dbReference type="AlphaFoldDB" id="A0AA37VX25"/>
<comment type="caution">
    <text evidence="1">The sequence shown here is derived from an EMBL/GenBank/DDBJ whole genome shotgun (WGS) entry which is preliminary data.</text>
</comment>
<dbReference type="EMBL" id="BSKJ01000013">
    <property type="protein sequence ID" value="GLO37849.1"/>
    <property type="molecule type" value="Genomic_DNA"/>
</dbReference>
<name>A0AA37VX25_PSEPU</name>